<accession>A0ABU4XYU4</accession>
<keyword evidence="2" id="KW-1185">Reference proteome</keyword>
<gene>
    <name evidence="1" type="ORF">RFN28_15410</name>
</gene>
<organism evidence="1 2">
    <name type="scientific">Mesorhizobium album</name>
    <dbReference type="NCBI Taxonomy" id="3072314"/>
    <lineage>
        <taxon>Bacteria</taxon>
        <taxon>Pseudomonadati</taxon>
        <taxon>Pseudomonadota</taxon>
        <taxon>Alphaproteobacteria</taxon>
        <taxon>Hyphomicrobiales</taxon>
        <taxon>Phyllobacteriaceae</taxon>
        <taxon>Mesorhizobium</taxon>
    </lineage>
</organism>
<dbReference type="InterPro" id="IPR026349">
    <property type="entry name" value="CHP04255"/>
</dbReference>
<dbReference type="Proteomes" id="UP001287059">
    <property type="component" value="Unassembled WGS sequence"/>
</dbReference>
<dbReference type="EMBL" id="JAVIIW010000016">
    <property type="protein sequence ID" value="MDX8479860.1"/>
    <property type="molecule type" value="Genomic_DNA"/>
</dbReference>
<comment type="caution">
    <text evidence="1">The sequence shown here is derived from an EMBL/GenBank/DDBJ whole genome shotgun (WGS) entry which is preliminary data.</text>
</comment>
<dbReference type="NCBIfam" id="TIGR04255">
    <property type="entry name" value="sporadTIGR04255"/>
    <property type="match status" value="1"/>
</dbReference>
<evidence type="ECO:0000313" key="1">
    <source>
        <dbReference type="EMBL" id="MDX8479860.1"/>
    </source>
</evidence>
<name>A0ABU4XYU4_9HYPH</name>
<protein>
    <submittedName>
        <fullName evidence="1">TIGR04255 family protein</fullName>
    </submittedName>
</protein>
<sequence>MTDRDFNPLFGAGPEEIPLPAAPLVTVMYQVRFPEIVSIQQKPFIAGFQELVREDYPLLADERLKTVAFDQHVGTVAAADEVIWRFIDETATWRVTLTSTFLTLETRKYVSRADFIERLGKVVTALHRSLKPTHVTRMGMRYVDRVPLTEGFVFDGMLRTEMMAVSGTAIGNSMVHSVSEILCSVQEGQMLARWGMLPARGSHDPDVMPPIKEASWFLDLDTFADHQSSPVRFEADLIRDAAFGLAARSYAFFRWAVTRKFLETFGGVTG</sequence>
<reference evidence="1 2" key="1">
    <citation type="submission" date="2023-08" db="EMBL/GenBank/DDBJ databases">
        <title>Implementing the SeqCode for naming new Mesorhizobium species isolated from Vachellia karroo root nodules.</title>
        <authorList>
            <person name="Van Lill M."/>
        </authorList>
    </citation>
    <scope>NUCLEOTIDE SEQUENCE [LARGE SCALE GENOMIC DNA]</scope>
    <source>
        <strain evidence="1 2">VK24D</strain>
    </source>
</reference>
<evidence type="ECO:0000313" key="2">
    <source>
        <dbReference type="Proteomes" id="UP001287059"/>
    </source>
</evidence>
<proteinExistence type="predicted"/>
<dbReference type="RefSeq" id="WP_320288178.1">
    <property type="nucleotide sequence ID" value="NZ_JAVIIW010000016.1"/>
</dbReference>